<dbReference type="RefSeq" id="WP_046860023.1">
    <property type="nucleotide sequence ID" value="NZ_CP011412.1"/>
</dbReference>
<accession>A0A0F7K0J7</accession>
<dbReference type="KEGG" id="seds:AAY24_12845"/>
<evidence type="ECO:0000259" key="3">
    <source>
        <dbReference type="Pfam" id="PF13511"/>
    </source>
</evidence>
<dbReference type="Proteomes" id="UP000034410">
    <property type="component" value="Chromosome"/>
</dbReference>
<reference evidence="4 5" key="1">
    <citation type="journal article" date="2015" name="Genome Announc.">
        <title>Complete Genome Sequence of Sedimenticola thiotaurini Strain SIP-G1, a Polyphosphate- and Polyhydroxyalkanoate-Accumulating Sulfur-Oxidizing Gammaproteobacterium Isolated from Salt Marsh Sediments.</title>
        <authorList>
            <person name="Flood B.E."/>
            <person name="Jones D.S."/>
            <person name="Bailey J.V."/>
        </authorList>
    </citation>
    <scope>NUCLEOTIDE SEQUENCE [LARGE SCALE GENOMIC DNA]</scope>
    <source>
        <strain evidence="4 5">SIP-G1</strain>
    </source>
</reference>
<evidence type="ECO:0000256" key="1">
    <source>
        <dbReference type="SAM" id="MobiDB-lite"/>
    </source>
</evidence>
<organism evidence="4 5">
    <name type="scientific">Sedimenticola thiotaurini</name>
    <dbReference type="NCBI Taxonomy" id="1543721"/>
    <lineage>
        <taxon>Bacteria</taxon>
        <taxon>Pseudomonadati</taxon>
        <taxon>Pseudomonadota</taxon>
        <taxon>Gammaproteobacteria</taxon>
        <taxon>Chromatiales</taxon>
        <taxon>Sedimenticolaceae</taxon>
        <taxon>Sedimenticola</taxon>
    </lineage>
</organism>
<dbReference type="EMBL" id="CP011412">
    <property type="protein sequence ID" value="AKH21094.1"/>
    <property type="molecule type" value="Genomic_DNA"/>
</dbReference>
<feature type="compositionally biased region" description="Polar residues" evidence="1">
    <location>
        <begin position="215"/>
        <end position="236"/>
    </location>
</feature>
<proteinExistence type="predicted"/>
<dbReference type="Pfam" id="PF13511">
    <property type="entry name" value="DUF4124"/>
    <property type="match status" value="1"/>
</dbReference>
<evidence type="ECO:0000313" key="5">
    <source>
        <dbReference type="Proteomes" id="UP000034410"/>
    </source>
</evidence>
<feature type="region of interest" description="Disordered" evidence="1">
    <location>
        <begin position="173"/>
        <end position="236"/>
    </location>
</feature>
<keyword evidence="2" id="KW-0732">Signal</keyword>
<dbReference type="OrthoDB" id="7062774at2"/>
<sequence length="236" mass="24990">MRSILFICIMSLALGSQAAIYKWVDRSGAVHYSDTPTRDAEQIQLSDPTIYTPVSSDLENRTGQAPSQAAKPAKYSSFTIVSPASNEMVQANGGTVTLAFQTEPALQSGHYIQVVLDGRIQDQHATGLQFQLHNLSRGAHMIHASIHDAAGRLVARSNIVQFFVRQVTVIEDGKSPELPPSGSSGSGGDAPQYAPDSGSDYTGDAPTPGGADAFNPTSKPISSTPGRTNPAFSPNY</sequence>
<name>A0A0F7K0J7_9GAMM</name>
<feature type="domain" description="DUF4124" evidence="3">
    <location>
        <begin position="11"/>
        <end position="48"/>
    </location>
</feature>
<dbReference type="InterPro" id="IPR025392">
    <property type="entry name" value="DUF4124"/>
</dbReference>
<evidence type="ECO:0000313" key="4">
    <source>
        <dbReference type="EMBL" id="AKH21094.1"/>
    </source>
</evidence>
<protein>
    <recommendedName>
        <fullName evidence="3">DUF4124 domain-containing protein</fullName>
    </recommendedName>
</protein>
<evidence type="ECO:0000256" key="2">
    <source>
        <dbReference type="SAM" id="SignalP"/>
    </source>
</evidence>
<keyword evidence="5" id="KW-1185">Reference proteome</keyword>
<dbReference type="AlphaFoldDB" id="A0A0F7K0J7"/>
<gene>
    <name evidence="4" type="ORF">AAY24_12845</name>
</gene>
<feature type="chain" id="PRO_5002517759" description="DUF4124 domain-containing protein" evidence="2">
    <location>
        <begin position="19"/>
        <end position="236"/>
    </location>
</feature>
<feature type="signal peptide" evidence="2">
    <location>
        <begin position="1"/>
        <end position="18"/>
    </location>
</feature>